<organism evidence="3 4">
    <name type="scientific">Pleionea mediterranea</name>
    <dbReference type="NCBI Taxonomy" id="523701"/>
    <lineage>
        <taxon>Bacteria</taxon>
        <taxon>Pseudomonadati</taxon>
        <taxon>Pseudomonadota</taxon>
        <taxon>Gammaproteobacteria</taxon>
        <taxon>Oceanospirillales</taxon>
        <taxon>Pleioneaceae</taxon>
        <taxon>Pleionea</taxon>
    </lineage>
</organism>
<evidence type="ECO:0000256" key="1">
    <source>
        <dbReference type="ARBA" id="ARBA00009964"/>
    </source>
</evidence>
<name>A0A316FKG9_9GAMM</name>
<dbReference type="EMBL" id="QGGU01000008">
    <property type="protein sequence ID" value="PWK49204.1"/>
    <property type="molecule type" value="Genomic_DNA"/>
</dbReference>
<comment type="similarity">
    <text evidence="1">Belongs to the transposase 8 family.</text>
</comment>
<proteinExistence type="inferred from homology"/>
<keyword evidence="4" id="KW-1185">Reference proteome</keyword>
<gene>
    <name evidence="3" type="ORF">C8D97_108113</name>
</gene>
<dbReference type="Pfam" id="PF01527">
    <property type="entry name" value="HTH_Tnp_1"/>
    <property type="match status" value="1"/>
</dbReference>
<feature type="coiled-coil region" evidence="2">
    <location>
        <begin position="35"/>
        <end position="69"/>
    </location>
</feature>
<comment type="caution">
    <text evidence="3">The sequence shown here is derived from an EMBL/GenBank/DDBJ whole genome shotgun (WGS) entry which is preliminary data.</text>
</comment>
<evidence type="ECO:0000313" key="3">
    <source>
        <dbReference type="EMBL" id="PWK49204.1"/>
    </source>
</evidence>
<dbReference type="InterPro" id="IPR009057">
    <property type="entry name" value="Homeodomain-like_sf"/>
</dbReference>
<protein>
    <submittedName>
        <fullName evidence="3">Transposase</fullName>
    </submittedName>
</protein>
<evidence type="ECO:0000313" key="4">
    <source>
        <dbReference type="Proteomes" id="UP000245790"/>
    </source>
</evidence>
<keyword evidence="2" id="KW-0175">Coiled coil</keyword>
<dbReference type="GO" id="GO:0006313">
    <property type="term" value="P:DNA transposition"/>
    <property type="evidence" value="ECO:0007669"/>
    <property type="project" value="InterPro"/>
</dbReference>
<accession>A0A316FKG9</accession>
<sequence length="78" mass="8989">MVISSDKSIAQIARELGVKTPTLYSWVNKEKDDEVTNEEVTKAELFDELKRLKQELADVKEQRDILKKATAYFAKESQ</sequence>
<dbReference type="Proteomes" id="UP000245790">
    <property type="component" value="Unassembled WGS sequence"/>
</dbReference>
<dbReference type="SUPFAM" id="SSF46689">
    <property type="entry name" value="Homeodomain-like"/>
    <property type="match status" value="1"/>
</dbReference>
<reference evidence="3 4" key="1">
    <citation type="submission" date="2018-05" db="EMBL/GenBank/DDBJ databases">
        <title>Genomic Encyclopedia of Type Strains, Phase IV (KMG-IV): sequencing the most valuable type-strain genomes for metagenomic binning, comparative biology and taxonomic classification.</title>
        <authorList>
            <person name="Goeker M."/>
        </authorList>
    </citation>
    <scope>NUCLEOTIDE SEQUENCE [LARGE SCALE GENOMIC DNA]</scope>
    <source>
        <strain evidence="3 4">DSM 25350</strain>
    </source>
</reference>
<dbReference type="GO" id="GO:0003677">
    <property type="term" value="F:DNA binding"/>
    <property type="evidence" value="ECO:0007669"/>
    <property type="project" value="InterPro"/>
</dbReference>
<dbReference type="Gene3D" id="1.10.10.60">
    <property type="entry name" value="Homeodomain-like"/>
    <property type="match status" value="1"/>
</dbReference>
<dbReference type="InterPro" id="IPR002514">
    <property type="entry name" value="Transposase_8"/>
</dbReference>
<evidence type="ECO:0000256" key="2">
    <source>
        <dbReference type="SAM" id="Coils"/>
    </source>
</evidence>
<dbReference type="AlphaFoldDB" id="A0A316FKG9"/>
<dbReference type="GO" id="GO:0004803">
    <property type="term" value="F:transposase activity"/>
    <property type="evidence" value="ECO:0007669"/>
    <property type="project" value="InterPro"/>
</dbReference>